<dbReference type="PROSITE" id="PS50110">
    <property type="entry name" value="RESPONSE_REGULATORY"/>
    <property type="match status" value="1"/>
</dbReference>
<comment type="caution">
    <text evidence="20">The sequence shown here is derived from an EMBL/GenBank/DDBJ whole genome shotgun (WGS) entry which is preliminary data.</text>
</comment>
<feature type="modified residue" description="Phosphohistidine" evidence="12">
    <location>
        <position position="912"/>
    </location>
</feature>
<name>A0A1Y2KB15_9PROT</name>
<evidence type="ECO:0000256" key="4">
    <source>
        <dbReference type="ARBA" id="ARBA00022553"/>
    </source>
</evidence>
<dbReference type="SUPFAM" id="SSF55874">
    <property type="entry name" value="ATPase domain of HSP90 chaperone/DNA topoisomerase II/histidine kinase"/>
    <property type="match status" value="1"/>
</dbReference>
<gene>
    <name evidence="20" type="ORF">MAIT1_00093</name>
</gene>
<evidence type="ECO:0000256" key="7">
    <source>
        <dbReference type="ARBA" id="ARBA00022777"/>
    </source>
</evidence>
<evidence type="ECO:0000256" key="2">
    <source>
        <dbReference type="ARBA" id="ARBA00004370"/>
    </source>
</evidence>
<sequence length="1063" mass="117318">MSIRITLVLSSVLIIILLGFSMLAASWLEERVVQDAKNAQQLERHVNQLEMVAKSVDDALLLHGPSVALQNIRERVSRYEQSLLGITSTDKLPLQTVQRVRQEVTPLWRNYRRLIDSMLRLPDLASDNEDALYYFLDLREQHQGLLDKLEEVRESLLARTEAEAKQARSMALTALAGFSLGLIALLVYLYRVIIPPLTGLSQALIETQRTGSFSLRLEKRQNDEVGAAADALNALLESLQASIQSVIGVLEAMGLDAYDQRVKLPMRGDLAVLKQAVNSTADILEDHTLSRIAAQRQAEKANQLKSEFLAVMSHEIRTPMNAIIGFTEMSLAEAPPQPLHNYLEKIHLSADSLLYIINDILDFSKIEANKLALDPHAFQLATVLDEASEMLRNKALAKGLTLTLDAGEIGFSCFHGDSLRLKQIILNLVDNAIKFTRSGAVSLRVQRQQGEGEALDVLRFEVSDSGIGMDPDQKRRLFSPFSQLDASTTRHFGGTGLGLSICKRLVEMMGGRIWVNSEPGQGSVFFFTVRMSAPDEPFAPPLIQPEGAVDADVWIVLEGGDERVVLTQRCRLYGVDPRLFDSMSDAMAALQRSEQARCDVLLVSAQLLNEAKPGGATLCDLPANALPPWRAVLVDYLNEEEGQCQSLSQTVWSDRIERPATYRALHRLMLRALGMEGQAQQSQSEGLSENEVLSRIGGRSVLLVEDNRINLQVAEHVLTSVGLMVVCADSGREALEQCRSNAFDVVLMDIQMPDMDGYETTRSLKELLGEATPPVIALTAQALAREDAAWESEAALWSGYVTKPINRQALYQALIAVMPHTEPLASPPEPSVMESALTGESSREADARNWPELRIDELNLSDALARLGGNRPLMAKLLLEFHQDMRDYPRKIRLKIFEQEPPDYEAGFYLCHTLKGAAANISAQALYASALKLENILISPSKDGVQDALLEIAQATHALDASIIANEALLQRELAQEQTQMRQGGASVDFPAAMQTLANTLSLLDINALRLCEELEPQIAAAFGRQATEKLMYLARRHQYKAAYELVVSWMPSLGDVGAPGEA</sequence>
<feature type="modified residue" description="4-aspartylphosphate" evidence="13">
    <location>
        <position position="749"/>
    </location>
</feature>
<evidence type="ECO:0000256" key="5">
    <source>
        <dbReference type="ARBA" id="ARBA00022679"/>
    </source>
</evidence>
<dbReference type="OrthoDB" id="9789782at2"/>
<comment type="subcellular location">
    <subcellularLocation>
        <location evidence="2">Membrane</location>
    </subcellularLocation>
</comment>
<evidence type="ECO:0000256" key="11">
    <source>
        <dbReference type="ARBA" id="ARBA00068150"/>
    </source>
</evidence>
<evidence type="ECO:0000256" key="15">
    <source>
        <dbReference type="SAM" id="Phobius"/>
    </source>
</evidence>
<dbReference type="Pfam" id="PF00072">
    <property type="entry name" value="Response_reg"/>
    <property type="match status" value="1"/>
</dbReference>
<keyword evidence="21" id="KW-1185">Reference proteome</keyword>
<dbReference type="SUPFAM" id="SSF52172">
    <property type="entry name" value="CheY-like"/>
    <property type="match status" value="1"/>
</dbReference>
<dbReference type="Gene3D" id="1.10.287.130">
    <property type="match status" value="1"/>
</dbReference>
<dbReference type="PROSITE" id="PS50894">
    <property type="entry name" value="HPT"/>
    <property type="match status" value="1"/>
</dbReference>
<dbReference type="Gene3D" id="3.40.50.2300">
    <property type="match status" value="1"/>
</dbReference>
<keyword evidence="14" id="KW-0175">Coiled coil</keyword>
<keyword evidence="4 13" id="KW-0597">Phosphoprotein</keyword>
<evidence type="ECO:0000259" key="18">
    <source>
        <dbReference type="PROSITE" id="PS50885"/>
    </source>
</evidence>
<dbReference type="RefSeq" id="WP_085440889.1">
    <property type="nucleotide sequence ID" value="NZ_LVJN01000015.1"/>
</dbReference>
<dbReference type="FunFam" id="1.10.287.130:FF:000002">
    <property type="entry name" value="Two-component osmosensing histidine kinase"/>
    <property type="match status" value="1"/>
</dbReference>
<keyword evidence="9" id="KW-0902">Two-component regulatory system</keyword>
<dbReference type="InterPro" id="IPR036097">
    <property type="entry name" value="HisK_dim/P_sf"/>
</dbReference>
<dbReference type="InterPro" id="IPR008207">
    <property type="entry name" value="Sig_transdc_His_kin_Hpt_dom"/>
</dbReference>
<keyword evidence="15" id="KW-1133">Transmembrane helix</keyword>
<evidence type="ECO:0000256" key="3">
    <source>
        <dbReference type="ARBA" id="ARBA00012438"/>
    </source>
</evidence>
<feature type="domain" description="HAMP" evidence="18">
    <location>
        <begin position="191"/>
        <end position="244"/>
    </location>
</feature>
<feature type="transmembrane region" description="Helical" evidence="15">
    <location>
        <begin position="169"/>
        <end position="190"/>
    </location>
</feature>
<dbReference type="SMART" id="SM00388">
    <property type="entry name" value="HisKA"/>
    <property type="match status" value="1"/>
</dbReference>
<dbReference type="InterPro" id="IPR005467">
    <property type="entry name" value="His_kinase_dom"/>
</dbReference>
<evidence type="ECO:0000259" key="16">
    <source>
        <dbReference type="PROSITE" id="PS50109"/>
    </source>
</evidence>
<keyword evidence="5" id="KW-0808">Transferase</keyword>
<dbReference type="InterPro" id="IPR004358">
    <property type="entry name" value="Sig_transdc_His_kin-like_C"/>
</dbReference>
<dbReference type="STRING" id="1434232.MAIT1_00093"/>
<dbReference type="Pfam" id="PF01627">
    <property type="entry name" value="Hpt"/>
    <property type="match status" value="1"/>
</dbReference>
<proteinExistence type="predicted"/>
<reference evidence="20 21" key="1">
    <citation type="journal article" date="2016" name="BMC Genomics">
        <title>Combined genomic and structural analyses of a cultured magnetotactic bacterium reveals its niche adaptation to a dynamic environment.</title>
        <authorList>
            <person name="Araujo A.C."/>
            <person name="Morillo V."/>
            <person name="Cypriano J."/>
            <person name="Teixeira L.C."/>
            <person name="Leao P."/>
            <person name="Lyra S."/>
            <person name="Almeida L.G."/>
            <person name="Bazylinski D.A."/>
            <person name="Vasconcellos A.T."/>
            <person name="Abreu F."/>
            <person name="Lins U."/>
        </authorList>
    </citation>
    <scope>NUCLEOTIDE SEQUENCE [LARGE SCALE GENOMIC DNA]</scope>
    <source>
        <strain evidence="20 21">IT-1</strain>
    </source>
</reference>
<dbReference type="AlphaFoldDB" id="A0A1Y2KB15"/>
<evidence type="ECO:0000313" key="20">
    <source>
        <dbReference type="EMBL" id="OSM07005.1"/>
    </source>
</evidence>
<evidence type="ECO:0000256" key="8">
    <source>
        <dbReference type="ARBA" id="ARBA00022840"/>
    </source>
</evidence>
<feature type="domain" description="Response regulatory" evidence="17">
    <location>
        <begin position="700"/>
        <end position="818"/>
    </location>
</feature>
<dbReference type="PROSITE" id="PS50885">
    <property type="entry name" value="HAMP"/>
    <property type="match status" value="1"/>
</dbReference>
<dbReference type="GO" id="GO:0000155">
    <property type="term" value="F:phosphorelay sensor kinase activity"/>
    <property type="evidence" value="ECO:0007669"/>
    <property type="project" value="InterPro"/>
</dbReference>
<dbReference type="InterPro" id="IPR011006">
    <property type="entry name" value="CheY-like_superfamily"/>
</dbReference>
<dbReference type="CDD" id="cd16922">
    <property type="entry name" value="HATPase_EvgS-ArcB-TorS-like"/>
    <property type="match status" value="1"/>
</dbReference>
<accession>A0A1Y2KB15</accession>
<feature type="transmembrane region" description="Helical" evidence="15">
    <location>
        <begin position="6"/>
        <end position="28"/>
    </location>
</feature>
<evidence type="ECO:0000256" key="10">
    <source>
        <dbReference type="ARBA" id="ARBA00064003"/>
    </source>
</evidence>
<dbReference type="InterPro" id="IPR036641">
    <property type="entry name" value="HPT_dom_sf"/>
</dbReference>
<dbReference type="CDD" id="cd00082">
    <property type="entry name" value="HisKA"/>
    <property type="match status" value="1"/>
</dbReference>
<dbReference type="PROSITE" id="PS50109">
    <property type="entry name" value="HIS_KIN"/>
    <property type="match status" value="1"/>
</dbReference>
<dbReference type="Pfam" id="PF02518">
    <property type="entry name" value="HATPase_c"/>
    <property type="match status" value="1"/>
</dbReference>
<keyword evidence="15" id="KW-0472">Membrane</keyword>
<dbReference type="Pfam" id="PF00512">
    <property type="entry name" value="HisKA"/>
    <property type="match status" value="1"/>
</dbReference>
<dbReference type="Proteomes" id="UP000194003">
    <property type="component" value="Unassembled WGS sequence"/>
</dbReference>
<evidence type="ECO:0000256" key="14">
    <source>
        <dbReference type="SAM" id="Coils"/>
    </source>
</evidence>
<dbReference type="Gene3D" id="1.20.120.160">
    <property type="entry name" value="HPT domain"/>
    <property type="match status" value="1"/>
</dbReference>
<comment type="subunit">
    <text evidence="10">At low DSF concentrations, interacts with RpfF.</text>
</comment>
<protein>
    <recommendedName>
        <fullName evidence="11">Sensory/regulatory protein RpfC</fullName>
        <ecNumber evidence="3">2.7.13.3</ecNumber>
    </recommendedName>
</protein>
<keyword evidence="6" id="KW-0547">Nucleotide-binding</keyword>
<evidence type="ECO:0000259" key="19">
    <source>
        <dbReference type="PROSITE" id="PS50894"/>
    </source>
</evidence>
<dbReference type="InterPro" id="IPR036890">
    <property type="entry name" value="HATPase_C_sf"/>
</dbReference>
<keyword evidence="15" id="KW-0812">Transmembrane</keyword>
<evidence type="ECO:0000256" key="1">
    <source>
        <dbReference type="ARBA" id="ARBA00000085"/>
    </source>
</evidence>
<comment type="catalytic activity">
    <reaction evidence="1">
        <text>ATP + protein L-histidine = ADP + protein N-phospho-L-histidine.</text>
        <dbReference type="EC" id="2.7.13.3"/>
    </reaction>
</comment>
<dbReference type="SUPFAM" id="SSF47384">
    <property type="entry name" value="Homodimeric domain of signal transducing histidine kinase"/>
    <property type="match status" value="1"/>
</dbReference>
<dbReference type="InterPro" id="IPR001789">
    <property type="entry name" value="Sig_transdc_resp-reg_receiver"/>
</dbReference>
<dbReference type="SMART" id="SM00304">
    <property type="entry name" value="HAMP"/>
    <property type="match status" value="1"/>
</dbReference>
<feature type="domain" description="HPt" evidence="19">
    <location>
        <begin position="870"/>
        <end position="973"/>
    </location>
</feature>
<evidence type="ECO:0000313" key="21">
    <source>
        <dbReference type="Proteomes" id="UP000194003"/>
    </source>
</evidence>
<evidence type="ECO:0000256" key="13">
    <source>
        <dbReference type="PROSITE-ProRule" id="PRU00169"/>
    </source>
</evidence>
<dbReference type="EC" id="2.7.13.3" evidence="3"/>
<organism evidence="20 21">
    <name type="scientific">Magnetofaba australis IT-1</name>
    <dbReference type="NCBI Taxonomy" id="1434232"/>
    <lineage>
        <taxon>Bacteria</taxon>
        <taxon>Pseudomonadati</taxon>
        <taxon>Pseudomonadota</taxon>
        <taxon>Magnetococcia</taxon>
        <taxon>Magnetococcales</taxon>
        <taxon>Magnetococcaceae</taxon>
        <taxon>Magnetofaba</taxon>
    </lineage>
</organism>
<dbReference type="GO" id="GO:0005886">
    <property type="term" value="C:plasma membrane"/>
    <property type="evidence" value="ECO:0007669"/>
    <property type="project" value="UniProtKB-SubCell"/>
</dbReference>
<feature type="coiled-coil region" evidence="14">
    <location>
        <begin position="139"/>
        <end position="166"/>
    </location>
</feature>
<dbReference type="InterPro" id="IPR003594">
    <property type="entry name" value="HATPase_dom"/>
</dbReference>
<dbReference type="PANTHER" id="PTHR45339">
    <property type="entry name" value="HYBRID SIGNAL TRANSDUCTION HISTIDINE KINASE J"/>
    <property type="match status" value="1"/>
</dbReference>
<dbReference type="CDD" id="cd17546">
    <property type="entry name" value="REC_hyHK_CKI1_RcsC-like"/>
    <property type="match status" value="1"/>
</dbReference>
<keyword evidence="7" id="KW-0418">Kinase</keyword>
<dbReference type="Gene3D" id="3.30.565.10">
    <property type="entry name" value="Histidine kinase-like ATPase, C-terminal domain"/>
    <property type="match status" value="1"/>
</dbReference>
<dbReference type="EMBL" id="LVJN01000015">
    <property type="protein sequence ID" value="OSM07005.1"/>
    <property type="molecule type" value="Genomic_DNA"/>
</dbReference>
<evidence type="ECO:0000256" key="9">
    <source>
        <dbReference type="ARBA" id="ARBA00023012"/>
    </source>
</evidence>
<dbReference type="SMART" id="SM00387">
    <property type="entry name" value="HATPase_c"/>
    <property type="match status" value="1"/>
</dbReference>
<keyword evidence="8" id="KW-0067">ATP-binding</keyword>
<evidence type="ECO:0000259" key="17">
    <source>
        <dbReference type="PROSITE" id="PS50110"/>
    </source>
</evidence>
<dbReference type="InterPro" id="IPR003661">
    <property type="entry name" value="HisK_dim/P_dom"/>
</dbReference>
<dbReference type="Gene3D" id="6.10.340.10">
    <property type="match status" value="1"/>
</dbReference>
<dbReference type="SMART" id="SM00448">
    <property type="entry name" value="REC"/>
    <property type="match status" value="1"/>
</dbReference>
<dbReference type="GO" id="GO:0005524">
    <property type="term" value="F:ATP binding"/>
    <property type="evidence" value="ECO:0007669"/>
    <property type="project" value="UniProtKB-KW"/>
</dbReference>
<dbReference type="FunFam" id="3.30.565.10:FF:000010">
    <property type="entry name" value="Sensor histidine kinase RcsC"/>
    <property type="match status" value="1"/>
</dbReference>
<feature type="domain" description="Histidine kinase" evidence="16">
    <location>
        <begin position="311"/>
        <end position="533"/>
    </location>
</feature>
<dbReference type="SUPFAM" id="SSF47226">
    <property type="entry name" value="Histidine-containing phosphotransfer domain, HPT domain"/>
    <property type="match status" value="1"/>
</dbReference>
<evidence type="ECO:0000256" key="12">
    <source>
        <dbReference type="PROSITE-ProRule" id="PRU00110"/>
    </source>
</evidence>
<dbReference type="PRINTS" id="PR00344">
    <property type="entry name" value="BCTRLSENSOR"/>
</dbReference>
<evidence type="ECO:0000256" key="6">
    <source>
        <dbReference type="ARBA" id="ARBA00022741"/>
    </source>
</evidence>
<dbReference type="InterPro" id="IPR003660">
    <property type="entry name" value="HAMP_dom"/>
</dbReference>
<dbReference type="PANTHER" id="PTHR45339:SF5">
    <property type="entry name" value="HISTIDINE KINASE"/>
    <property type="match status" value="1"/>
</dbReference>